<proteinExistence type="predicted"/>
<evidence type="ECO:0000313" key="2">
    <source>
        <dbReference type="EMBL" id="BFF94523.1"/>
    </source>
</evidence>
<dbReference type="Pfam" id="PF02958">
    <property type="entry name" value="EcKL"/>
    <property type="match status" value="1"/>
</dbReference>
<dbReference type="PANTHER" id="PTHR11012:SF59">
    <property type="entry name" value="CHK KINASE-LIKE DOMAIN-CONTAINING PROTEIN-RELATED"/>
    <property type="match status" value="1"/>
</dbReference>
<feature type="domain" description="CHK kinase-like" evidence="1">
    <location>
        <begin position="113"/>
        <end position="304"/>
    </location>
</feature>
<dbReference type="InterPro" id="IPR011009">
    <property type="entry name" value="Kinase-like_dom_sf"/>
</dbReference>
<name>A0AAU9FFN9_DROMD</name>
<dbReference type="PANTHER" id="PTHR11012">
    <property type="entry name" value="PROTEIN KINASE-LIKE DOMAIN-CONTAINING"/>
    <property type="match status" value="1"/>
</dbReference>
<organism evidence="2 3">
    <name type="scientific">Drosophila madeirensis</name>
    <name type="common">Fruit fly</name>
    <dbReference type="NCBI Taxonomy" id="30013"/>
    <lineage>
        <taxon>Eukaryota</taxon>
        <taxon>Metazoa</taxon>
        <taxon>Ecdysozoa</taxon>
        <taxon>Arthropoda</taxon>
        <taxon>Hexapoda</taxon>
        <taxon>Insecta</taxon>
        <taxon>Pterygota</taxon>
        <taxon>Neoptera</taxon>
        <taxon>Endopterygota</taxon>
        <taxon>Diptera</taxon>
        <taxon>Brachycera</taxon>
        <taxon>Muscomorpha</taxon>
        <taxon>Ephydroidea</taxon>
        <taxon>Drosophilidae</taxon>
        <taxon>Drosophila</taxon>
        <taxon>Sophophora</taxon>
    </lineage>
</organism>
<dbReference type="AlphaFoldDB" id="A0AAU9FFN9"/>
<sequence>MLLSRHECVKILENLTNGKSKLLDYQVVRDDTAIGYLGDYYALTISCCNAEREDIIHKKQLFIKTLPQQSAEVAKETIFRKEAWFYETMLPKMQNYSKLKWSPLCYYTRPDLLVLEDIKLKGYRAVEASQLNENHLLQLMRSVAAFHAASLIYEHQTEVNIGEAYGDQLLEVTVASEIAWFTTGLSAVLAAVRSLPQYQGVRELNFIDNQLLAIMEGIYEQAEPSIKYRNVLCHRDLWIGNIFYPREEVSGAALLVDFQTCRYTPPAQDLSYCLYMNLTSAYRREMEKICLDVYHNYLVENLSEFGLKAELLLSKSELLESFEEFRLFAIVYRAVAATIIKVPAAFVTNEFKYVDRSGVILDYMKTNEEFRSYMEECCVDVMNMAIDRAIM</sequence>
<reference evidence="2 3" key="1">
    <citation type="submission" date="2024-02" db="EMBL/GenBank/DDBJ databases">
        <title>A chromosome-level genome assembly of Drosophila madeirensis, a fruit fly species endemic to Madeira island.</title>
        <authorList>
            <person name="Tomihara K."/>
            <person name="Llopart A."/>
            <person name="Yamamoto D."/>
        </authorList>
    </citation>
    <scope>NUCLEOTIDE SEQUENCE [LARGE SCALE GENOMIC DNA]</scope>
    <source>
        <strain evidence="2 3">RF1</strain>
    </source>
</reference>
<dbReference type="SUPFAM" id="SSF56112">
    <property type="entry name" value="Protein kinase-like (PK-like)"/>
    <property type="match status" value="1"/>
</dbReference>
<dbReference type="SMART" id="SM00587">
    <property type="entry name" value="CHK"/>
    <property type="match status" value="1"/>
</dbReference>
<dbReference type="InterPro" id="IPR015897">
    <property type="entry name" value="CHK_kinase-like"/>
</dbReference>
<gene>
    <name evidence="2" type="ORF">DMAD_12130</name>
</gene>
<dbReference type="Proteomes" id="UP001500889">
    <property type="component" value="Chromosome U"/>
</dbReference>
<evidence type="ECO:0000259" key="1">
    <source>
        <dbReference type="SMART" id="SM00587"/>
    </source>
</evidence>
<keyword evidence="3" id="KW-1185">Reference proteome</keyword>
<protein>
    <recommendedName>
        <fullName evidence="1">CHK kinase-like domain-containing protein</fullName>
    </recommendedName>
</protein>
<accession>A0AAU9FFN9</accession>
<dbReference type="InterPro" id="IPR004119">
    <property type="entry name" value="EcKL"/>
</dbReference>
<dbReference type="Gene3D" id="3.90.1200.10">
    <property type="match status" value="1"/>
</dbReference>
<evidence type="ECO:0000313" key="3">
    <source>
        <dbReference type="Proteomes" id="UP001500889"/>
    </source>
</evidence>
<dbReference type="EMBL" id="AP029264">
    <property type="protein sequence ID" value="BFF94523.1"/>
    <property type="molecule type" value="Genomic_DNA"/>
</dbReference>